<dbReference type="Proteomes" id="UP000261295">
    <property type="component" value="Unassembled WGS sequence"/>
</dbReference>
<protein>
    <submittedName>
        <fullName evidence="4">DUF5025 domain-containing protein</fullName>
    </submittedName>
</protein>
<keyword evidence="1" id="KW-0732">Signal</keyword>
<dbReference type="EMBL" id="QSOF01000012">
    <property type="protein sequence ID" value="RGI75998.1"/>
    <property type="molecule type" value="Genomic_DNA"/>
</dbReference>
<dbReference type="PROSITE" id="PS51257">
    <property type="entry name" value="PROKAR_LIPOPROTEIN"/>
    <property type="match status" value="1"/>
</dbReference>
<evidence type="ECO:0000313" key="9">
    <source>
        <dbReference type="Proteomes" id="UP000285343"/>
    </source>
</evidence>
<dbReference type="EMBL" id="WCTM01000004">
    <property type="protein sequence ID" value="KAB4243928.1"/>
    <property type="molecule type" value="Genomic_DNA"/>
</dbReference>
<evidence type="ECO:0000313" key="2">
    <source>
        <dbReference type="EMBL" id="KAB4183596.1"/>
    </source>
</evidence>
<evidence type="ECO:0000313" key="7">
    <source>
        <dbReference type="Proteomes" id="UP000261295"/>
    </source>
</evidence>
<feature type="signal peptide" evidence="1">
    <location>
        <begin position="1"/>
        <end position="19"/>
    </location>
</feature>
<evidence type="ECO:0000313" key="3">
    <source>
        <dbReference type="EMBL" id="KAB4243928.1"/>
    </source>
</evidence>
<dbReference type="RefSeq" id="WP_080782344.1">
    <property type="nucleotide sequence ID" value="NZ_CAKOCG010000003.1"/>
</dbReference>
<accession>A0A374MX93</accession>
<proteinExistence type="predicted"/>
<dbReference type="EMBL" id="QSTL01000003">
    <property type="protein sequence ID" value="RGM57108.1"/>
    <property type="molecule type" value="Genomic_DNA"/>
</dbReference>
<evidence type="ECO:0000313" key="11">
    <source>
        <dbReference type="Proteomes" id="UP000487221"/>
    </source>
</evidence>
<sequence length="190" mass="21664">MRKILFITVMAVAALFSFASCDKEEEPANPNPYSVRFGYIRGTINGTAFCLQNKEAPGETYITNGNIYTEYPKLGINSYGTNIPITKDQNEFVYGFVFHLVPIKAGAYDVISPNHEMFHNRVCFMDKRDTNNEKWYEPLKQPVKLLINRAEFVDSSNIPFIEGVINGVLYNQENLNDSIIVENVEFGVHY</sequence>
<reference evidence="10 11" key="2">
    <citation type="journal article" date="2019" name="Nat. Med.">
        <title>A library of human gut bacterial isolates paired with longitudinal multiomics data enables mechanistic microbiome research.</title>
        <authorList>
            <person name="Poyet M."/>
            <person name="Groussin M."/>
            <person name="Gibbons S.M."/>
            <person name="Avila-Pacheco J."/>
            <person name="Jiang X."/>
            <person name="Kearney S.M."/>
            <person name="Perrotta A.R."/>
            <person name="Berdy B."/>
            <person name="Zhao S."/>
            <person name="Lieberman T.D."/>
            <person name="Swanson P.K."/>
            <person name="Smith M."/>
            <person name="Roesemann S."/>
            <person name="Alexander J.E."/>
            <person name="Rich S.A."/>
            <person name="Livny J."/>
            <person name="Vlamakis H."/>
            <person name="Clish C."/>
            <person name="Bullock K."/>
            <person name="Deik A."/>
            <person name="Scott J."/>
            <person name="Pierce K.A."/>
            <person name="Xavier R.J."/>
            <person name="Alm E.J."/>
        </authorList>
    </citation>
    <scope>NUCLEOTIDE SEQUENCE [LARGE SCALE GENOMIC DNA]</scope>
    <source>
        <strain evidence="2 11">BIOML-A19</strain>
        <strain evidence="3 10">BIOML-A6</strain>
    </source>
</reference>
<dbReference type="EMBL" id="QRZC01000001">
    <property type="protein sequence ID" value="RGV46541.1"/>
    <property type="molecule type" value="Genomic_DNA"/>
</dbReference>
<reference evidence="7 8" key="1">
    <citation type="submission" date="2018-08" db="EMBL/GenBank/DDBJ databases">
        <title>A genome reference for cultivated species of the human gut microbiota.</title>
        <authorList>
            <person name="Zou Y."/>
            <person name="Xue W."/>
            <person name="Luo G."/>
        </authorList>
    </citation>
    <scope>NUCLEOTIDE SEQUENCE [LARGE SCALE GENOMIC DNA]</scope>
    <source>
        <strain evidence="6 9">AF14-42</strain>
        <strain evidence="5 7">OM07-9</strain>
        <strain evidence="4 8">TM10-17</strain>
    </source>
</reference>
<evidence type="ECO:0000313" key="4">
    <source>
        <dbReference type="EMBL" id="RGI75998.1"/>
    </source>
</evidence>
<evidence type="ECO:0000313" key="5">
    <source>
        <dbReference type="EMBL" id="RGM57108.1"/>
    </source>
</evidence>
<dbReference type="EMBL" id="WCTY01000018">
    <property type="protein sequence ID" value="KAB4183596.1"/>
    <property type="molecule type" value="Genomic_DNA"/>
</dbReference>
<dbReference type="Proteomes" id="UP000487221">
    <property type="component" value="Unassembled WGS sequence"/>
</dbReference>
<dbReference type="Proteomes" id="UP000263754">
    <property type="component" value="Unassembled WGS sequence"/>
</dbReference>
<organism evidence="4 8">
    <name type="scientific">Bacteroides uniformis</name>
    <dbReference type="NCBI Taxonomy" id="820"/>
    <lineage>
        <taxon>Bacteria</taxon>
        <taxon>Pseudomonadati</taxon>
        <taxon>Bacteroidota</taxon>
        <taxon>Bacteroidia</taxon>
        <taxon>Bacteroidales</taxon>
        <taxon>Bacteroidaceae</taxon>
        <taxon>Bacteroides</taxon>
    </lineage>
</organism>
<dbReference type="AlphaFoldDB" id="A0A374MX93"/>
<feature type="chain" id="PRO_5036332214" evidence="1">
    <location>
        <begin position="20"/>
        <end position="190"/>
    </location>
</feature>
<dbReference type="InterPro" id="IPR032206">
    <property type="entry name" value="DUF5025"/>
</dbReference>
<dbReference type="Proteomes" id="UP000431575">
    <property type="component" value="Unassembled WGS sequence"/>
</dbReference>
<evidence type="ECO:0000313" key="8">
    <source>
        <dbReference type="Proteomes" id="UP000263754"/>
    </source>
</evidence>
<comment type="caution">
    <text evidence="4">The sequence shown here is derived from an EMBL/GenBank/DDBJ whole genome shotgun (WGS) entry which is preliminary data.</text>
</comment>
<dbReference type="Proteomes" id="UP000285343">
    <property type="component" value="Unassembled WGS sequence"/>
</dbReference>
<evidence type="ECO:0000313" key="6">
    <source>
        <dbReference type="EMBL" id="RGV46541.1"/>
    </source>
</evidence>
<evidence type="ECO:0000256" key="1">
    <source>
        <dbReference type="SAM" id="SignalP"/>
    </source>
</evidence>
<evidence type="ECO:0000313" key="10">
    <source>
        <dbReference type="Proteomes" id="UP000431575"/>
    </source>
</evidence>
<dbReference type="Pfam" id="PF16428">
    <property type="entry name" value="DUF5025"/>
    <property type="match status" value="1"/>
</dbReference>
<gene>
    <name evidence="6" type="ORF">DWW14_00985</name>
    <name evidence="5" type="ORF">DXC07_06170</name>
    <name evidence="4" type="ORF">DXD90_09880</name>
    <name evidence="3" type="ORF">GAP41_08435</name>
    <name evidence="2" type="ORF">GAQ44_10440</name>
</gene>
<name>A0A374MX93_BACUN</name>